<reference evidence="2" key="1">
    <citation type="submission" date="2021-04" db="EMBL/GenBank/DDBJ databases">
        <authorList>
            <person name="Tunstrom K."/>
        </authorList>
    </citation>
    <scope>NUCLEOTIDE SEQUENCE</scope>
</reference>
<name>A0A8S3X283_PARAO</name>
<gene>
    <name evidence="2" type="ORF">PAPOLLO_LOCUS12610</name>
</gene>
<dbReference type="AlphaFoldDB" id="A0A8S3X283"/>
<feature type="region of interest" description="Disordered" evidence="1">
    <location>
        <begin position="1"/>
        <end position="80"/>
    </location>
</feature>
<protein>
    <submittedName>
        <fullName evidence="2">(apollo) hypothetical protein</fullName>
    </submittedName>
</protein>
<accession>A0A8S3X283</accession>
<proteinExistence type="predicted"/>
<dbReference type="EMBL" id="CAJQZP010000890">
    <property type="protein sequence ID" value="CAG4994317.1"/>
    <property type="molecule type" value="Genomic_DNA"/>
</dbReference>
<evidence type="ECO:0000313" key="2">
    <source>
        <dbReference type="EMBL" id="CAG4994317.1"/>
    </source>
</evidence>
<evidence type="ECO:0000256" key="1">
    <source>
        <dbReference type="SAM" id="MobiDB-lite"/>
    </source>
</evidence>
<evidence type="ECO:0000313" key="3">
    <source>
        <dbReference type="Proteomes" id="UP000691718"/>
    </source>
</evidence>
<comment type="caution">
    <text evidence="2">The sequence shown here is derived from an EMBL/GenBank/DDBJ whole genome shotgun (WGS) entry which is preliminary data.</text>
</comment>
<organism evidence="2 3">
    <name type="scientific">Parnassius apollo</name>
    <name type="common">Apollo butterfly</name>
    <name type="synonym">Papilio apollo</name>
    <dbReference type="NCBI Taxonomy" id="110799"/>
    <lineage>
        <taxon>Eukaryota</taxon>
        <taxon>Metazoa</taxon>
        <taxon>Ecdysozoa</taxon>
        <taxon>Arthropoda</taxon>
        <taxon>Hexapoda</taxon>
        <taxon>Insecta</taxon>
        <taxon>Pterygota</taxon>
        <taxon>Neoptera</taxon>
        <taxon>Endopterygota</taxon>
        <taxon>Lepidoptera</taxon>
        <taxon>Glossata</taxon>
        <taxon>Ditrysia</taxon>
        <taxon>Papilionoidea</taxon>
        <taxon>Papilionidae</taxon>
        <taxon>Parnassiinae</taxon>
        <taxon>Parnassini</taxon>
        <taxon>Parnassius</taxon>
        <taxon>Parnassius</taxon>
    </lineage>
</organism>
<dbReference type="OrthoDB" id="10248446at2759"/>
<dbReference type="Proteomes" id="UP000691718">
    <property type="component" value="Unassembled WGS sequence"/>
</dbReference>
<sequence length="103" mass="11682">MLPWDQQGKNGPKKPQPDHILVTEPKDEPVPSEPTSDAEEAKKSIVKRLNSRGDTEEEERSGSQTDDELKPETSQPQFTLKEKLQLEIFKSMKSPDPEVQVQN</sequence>
<keyword evidence="3" id="KW-1185">Reference proteome</keyword>